<keyword evidence="1" id="KW-0472">Membrane</keyword>
<feature type="transmembrane region" description="Helical" evidence="1">
    <location>
        <begin position="49"/>
        <end position="68"/>
    </location>
</feature>
<keyword evidence="1" id="KW-0812">Transmembrane</keyword>
<name>A0ABY5KFC0_9ACTN</name>
<evidence type="ECO:0008006" key="4">
    <source>
        <dbReference type="Google" id="ProtNLM"/>
    </source>
</evidence>
<proteinExistence type="predicted"/>
<dbReference type="EMBL" id="CP101990">
    <property type="protein sequence ID" value="UUI67822.1"/>
    <property type="molecule type" value="Genomic_DNA"/>
</dbReference>
<keyword evidence="3" id="KW-1185">Reference proteome</keyword>
<evidence type="ECO:0000256" key="1">
    <source>
        <dbReference type="SAM" id="Phobius"/>
    </source>
</evidence>
<dbReference type="Proteomes" id="UP001315860">
    <property type="component" value="Chromosome"/>
</dbReference>
<evidence type="ECO:0000313" key="3">
    <source>
        <dbReference type="Proteomes" id="UP001315860"/>
    </source>
</evidence>
<accession>A0ABY5KFC0</accession>
<protein>
    <recommendedName>
        <fullName evidence="4">ABC transporter permease</fullName>
    </recommendedName>
</protein>
<organism evidence="2 3">
    <name type="scientific">Aeromicrobium duanguangcaii</name>
    <dbReference type="NCBI Taxonomy" id="2968086"/>
    <lineage>
        <taxon>Bacteria</taxon>
        <taxon>Bacillati</taxon>
        <taxon>Actinomycetota</taxon>
        <taxon>Actinomycetes</taxon>
        <taxon>Propionibacteriales</taxon>
        <taxon>Nocardioidaceae</taxon>
        <taxon>Aeromicrobium</taxon>
    </lineage>
</organism>
<gene>
    <name evidence="2" type="ORF">NP095_11515</name>
</gene>
<sequence>MMIGVAGWVGLTGTTDFAEVERLLPGGAATEVVVGAWDGGMPLTDSPQLLLQSVGWVVVAVVLAARFFRWEPRR</sequence>
<evidence type="ECO:0000313" key="2">
    <source>
        <dbReference type="EMBL" id="UUI67822.1"/>
    </source>
</evidence>
<dbReference type="RefSeq" id="WP_256766090.1">
    <property type="nucleotide sequence ID" value="NZ_CP101990.1"/>
</dbReference>
<keyword evidence="1" id="KW-1133">Transmembrane helix</keyword>
<reference evidence="2 3" key="1">
    <citation type="submission" date="2022-07" db="EMBL/GenBank/DDBJ databases">
        <title>Novel species in genus Aeromicrobium.</title>
        <authorList>
            <person name="Ye L."/>
        </authorList>
    </citation>
    <scope>NUCLEOTIDE SEQUENCE [LARGE SCALE GENOMIC DNA]</scope>
    <source>
        <strain evidence="3">zg-Y50</strain>
    </source>
</reference>